<proteinExistence type="predicted"/>
<reference evidence="1 2" key="1">
    <citation type="submission" date="2020-03" db="EMBL/GenBank/DDBJ databases">
        <title>Draft genome sequence of environmentally isolated cultures.</title>
        <authorList>
            <person name="Wilson H.S."/>
            <person name="De Leon M.E."/>
        </authorList>
    </citation>
    <scope>NUCLEOTIDE SEQUENCE [LARGE SCALE GENOMIC DNA]</scope>
    <source>
        <strain evidence="1 2">HSC-31F16</strain>
    </source>
</reference>
<evidence type="ECO:0000313" key="1">
    <source>
        <dbReference type="EMBL" id="NHR07447.1"/>
    </source>
</evidence>
<evidence type="ECO:0000313" key="2">
    <source>
        <dbReference type="Proteomes" id="UP001515641"/>
    </source>
</evidence>
<sequence length="110" mass="13022">MWRYSVRWGLRHQPCPGDEELGSQDVPAGEQCPAPLRALWRPGSGYAICLDFFQGEIKRWPPERKGAVRQKRLEKYLQKHAPLFFQELLERELNGNADYYQGRTHLRRRL</sequence>
<dbReference type="EMBL" id="JAAOMA010000034">
    <property type="protein sequence ID" value="NHR07447.1"/>
    <property type="molecule type" value="Genomic_DNA"/>
</dbReference>
<keyword evidence="2" id="KW-1185">Reference proteome</keyword>
<name>A0ABX0L6K5_9NEIS</name>
<accession>A0ABX0L6K5</accession>
<organism evidence="1 2">
    <name type="scientific">Chromobacterium fluminis</name>
    <dbReference type="NCBI Taxonomy" id="3044269"/>
    <lineage>
        <taxon>Bacteria</taxon>
        <taxon>Pseudomonadati</taxon>
        <taxon>Pseudomonadota</taxon>
        <taxon>Betaproteobacteria</taxon>
        <taxon>Neisseriales</taxon>
        <taxon>Chromobacteriaceae</taxon>
        <taxon>Chromobacterium</taxon>
    </lineage>
</organism>
<protein>
    <submittedName>
        <fullName evidence="1">Theronine dehydrogenase</fullName>
    </submittedName>
</protein>
<gene>
    <name evidence="1" type="ORF">HA052_19840</name>
</gene>
<dbReference type="Proteomes" id="UP001515641">
    <property type="component" value="Unassembled WGS sequence"/>
</dbReference>
<comment type="caution">
    <text evidence="1">The sequence shown here is derived from an EMBL/GenBank/DDBJ whole genome shotgun (WGS) entry which is preliminary data.</text>
</comment>